<dbReference type="Proteomes" id="UP000677413">
    <property type="component" value="Unassembled WGS sequence"/>
</dbReference>
<feature type="compositionally biased region" description="Gly residues" evidence="3">
    <location>
        <begin position="498"/>
        <end position="516"/>
    </location>
</feature>
<evidence type="ECO:0000256" key="3">
    <source>
        <dbReference type="SAM" id="MobiDB-lite"/>
    </source>
</evidence>
<keyword evidence="2" id="KW-0067">ATP-binding</keyword>
<keyword evidence="1" id="KW-0547">Nucleotide-binding</keyword>
<dbReference type="Gene3D" id="3.40.50.300">
    <property type="entry name" value="P-loop containing nucleotide triphosphate hydrolases"/>
    <property type="match status" value="1"/>
</dbReference>
<feature type="domain" description="HTH luxR-type" evidence="5">
    <location>
        <begin position="940"/>
        <end position="997"/>
    </location>
</feature>
<dbReference type="InterPro" id="IPR016032">
    <property type="entry name" value="Sig_transdc_resp-reg_C-effctor"/>
</dbReference>
<gene>
    <name evidence="6" type="ORF">J8N05_37105</name>
</gene>
<dbReference type="GO" id="GO:0005737">
    <property type="term" value="C:cytoplasm"/>
    <property type="evidence" value="ECO:0007669"/>
    <property type="project" value="TreeGrafter"/>
</dbReference>
<dbReference type="SMART" id="SM00421">
    <property type="entry name" value="HTH_LUXR"/>
    <property type="match status" value="1"/>
</dbReference>
<feature type="domain" description="AAA+ ATPase" evidence="4">
    <location>
        <begin position="43"/>
        <end position="211"/>
    </location>
</feature>
<protein>
    <submittedName>
        <fullName evidence="6">Helix-turn-helix domain-containing protein</fullName>
    </submittedName>
</protein>
<dbReference type="InterPro" id="IPR041664">
    <property type="entry name" value="AAA_16"/>
</dbReference>
<evidence type="ECO:0000256" key="2">
    <source>
        <dbReference type="ARBA" id="ARBA00022840"/>
    </source>
</evidence>
<evidence type="ECO:0000256" key="1">
    <source>
        <dbReference type="ARBA" id="ARBA00022741"/>
    </source>
</evidence>
<name>A0A940XZK8_9ACTN</name>
<feature type="region of interest" description="Disordered" evidence="3">
    <location>
        <begin position="603"/>
        <end position="634"/>
    </location>
</feature>
<dbReference type="AlphaFoldDB" id="A0A940XZK8"/>
<dbReference type="Gene3D" id="1.10.10.10">
    <property type="entry name" value="Winged helix-like DNA-binding domain superfamily/Winged helix DNA-binding domain"/>
    <property type="match status" value="1"/>
</dbReference>
<dbReference type="SMART" id="SM00382">
    <property type="entry name" value="AAA"/>
    <property type="match status" value="1"/>
</dbReference>
<dbReference type="CDD" id="cd06170">
    <property type="entry name" value="LuxR_C_like"/>
    <property type="match status" value="1"/>
</dbReference>
<dbReference type="PANTHER" id="PTHR16305">
    <property type="entry name" value="TESTICULAR SOLUBLE ADENYLYL CYCLASE"/>
    <property type="match status" value="1"/>
</dbReference>
<dbReference type="GO" id="GO:0006355">
    <property type="term" value="P:regulation of DNA-templated transcription"/>
    <property type="evidence" value="ECO:0007669"/>
    <property type="project" value="InterPro"/>
</dbReference>
<dbReference type="InterPro" id="IPR027417">
    <property type="entry name" value="P-loop_NTPase"/>
</dbReference>
<dbReference type="GO" id="GO:0003677">
    <property type="term" value="F:DNA binding"/>
    <property type="evidence" value="ECO:0007669"/>
    <property type="project" value="InterPro"/>
</dbReference>
<dbReference type="InterPro" id="IPR003593">
    <property type="entry name" value="AAA+_ATPase"/>
</dbReference>
<dbReference type="InterPro" id="IPR000792">
    <property type="entry name" value="Tscrpt_reg_LuxR_C"/>
</dbReference>
<evidence type="ECO:0000259" key="4">
    <source>
        <dbReference type="SMART" id="SM00382"/>
    </source>
</evidence>
<dbReference type="SUPFAM" id="SSF46894">
    <property type="entry name" value="C-terminal effector domain of the bipartite response regulators"/>
    <property type="match status" value="1"/>
</dbReference>
<dbReference type="Pfam" id="PF00196">
    <property type="entry name" value="GerE"/>
    <property type="match status" value="1"/>
</dbReference>
<feature type="compositionally biased region" description="Basic and acidic residues" evidence="3">
    <location>
        <begin position="521"/>
        <end position="543"/>
    </location>
</feature>
<proteinExistence type="predicted"/>
<comment type="caution">
    <text evidence="6">The sequence shown here is derived from an EMBL/GenBank/DDBJ whole genome shotgun (WGS) entry which is preliminary data.</text>
</comment>
<feature type="region of interest" description="Disordered" evidence="3">
    <location>
        <begin position="1"/>
        <end position="25"/>
    </location>
</feature>
<keyword evidence="7" id="KW-1185">Reference proteome</keyword>
<dbReference type="EMBL" id="JAGPYQ010000002">
    <property type="protein sequence ID" value="MBQ0853787.1"/>
    <property type="molecule type" value="Genomic_DNA"/>
</dbReference>
<evidence type="ECO:0000313" key="7">
    <source>
        <dbReference type="Proteomes" id="UP000677413"/>
    </source>
</evidence>
<evidence type="ECO:0000313" key="6">
    <source>
        <dbReference type="EMBL" id="MBQ0853787.1"/>
    </source>
</evidence>
<dbReference type="GO" id="GO:0004016">
    <property type="term" value="F:adenylate cyclase activity"/>
    <property type="evidence" value="ECO:0007669"/>
    <property type="project" value="TreeGrafter"/>
</dbReference>
<accession>A0A940XZK8</accession>
<dbReference type="InterPro" id="IPR036388">
    <property type="entry name" value="WH-like_DNA-bd_sf"/>
</dbReference>
<feature type="region of interest" description="Disordered" evidence="3">
    <location>
        <begin position="495"/>
        <end position="543"/>
    </location>
</feature>
<dbReference type="SUPFAM" id="SSF52540">
    <property type="entry name" value="P-loop containing nucleoside triphosphate hydrolases"/>
    <property type="match status" value="1"/>
</dbReference>
<reference evidence="6 7" key="1">
    <citation type="submission" date="2021-04" db="EMBL/GenBank/DDBJ databases">
        <authorList>
            <person name="Tang X."/>
            <person name="Zhou X."/>
            <person name="Chen X."/>
            <person name="Cernava T."/>
            <person name="Zhang C."/>
        </authorList>
    </citation>
    <scope>NUCLEOTIDE SEQUENCE [LARGE SCALE GENOMIC DNA]</scope>
    <source>
        <strain evidence="6 7">BH-SS-21</strain>
    </source>
</reference>
<dbReference type="Pfam" id="PF13191">
    <property type="entry name" value="AAA_16"/>
    <property type="match status" value="1"/>
</dbReference>
<dbReference type="GO" id="GO:0005524">
    <property type="term" value="F:ATP binding"/>
    <property type="evidence" value="ECO:0007669"/>
    <property type="project" value="UniProtKB-KW"/>
</dbReference>
<evidence type="ECO:0000259" key="5">
    <source>
        <dbReference type="SMART" id="SM00421"/>
    </source>
</evidence>
<sequence length="1017" mass="107171">MGVHDGGPVIGRDGPVIGQGGPVIGRDGEIREVTRALLSTGDPARVLLIVGAAGTGKTAVLEHARRTAVEEGAKVLRLRCHDSGSTPGAPALADGVHSALAKVPHRRNTVRVGGTRRTSRQPAGQHGELSQLAVLSEALTDTARDTPFALVIDDVERLPSATASALGLLLRVFRPAGVPMVMAGRPVHARDTGASQLASAADRLLELPPLRPADVEALMVRGLGRPVEPALVAAVLRALGPMAGTPEAVLSVLDSMDGRGGLLELGGHVCLTEPEQALRLTTDLARLTRLCWPGEPPDAADLDAAAAVARALEHAEIRFDDLHRLKPGGPRRAGLVDRALTPLVGDGILTVDEDGRASFAVPALAAALRALPTHHEVSSLHALITRSLSDRLGARTAGGGYPRLADHVTAAGAELDDALAVDVLLAAARTDARSDWPRSVRAYSSALGRLAPYDRRTPGVLYESAELSLRHADHPGALALGEPLLACLDASPAERATGDGGAAGDEGAARDGGGSQEGDEDRDRGEGRDGDRDGDRERHGDRERDRERLVYVTEVWALAALHEHRLPFVDGSGAQGTGVPAQLAAVEGFAALAGPYGIGPVAGRGARPPEGEPGPTVRHPVTGHRPGSGPLPSPAELRLLAAASGGRAELLETLGALPPEADGTRIMERLRHAATHADLADALAAVLGDRFTGSGDSTAARHHAMVRAYLEGDWDRALSAARRIEARSRTRGTEAGTAQCARALAAEIHCARGELGHARAWLELIPDGVTHPLVAWARMSLRYWSGRTDQALEGAREDVRRARADGLLSGIEKVLLRHLSYALLEGMPQVMRRTLGELEALHEEVGSAMTRETVLLGRGLVHGEVDGALAALRSVDRRGDVYMGLLCRLCLVEIGDDSDRRLAEASYLGQCLGIGRATRTTLGHMARRRSLVLPRLRPASDRLNEADVRLTVLVSDGATNRQIAARLASSEKTVERWLTQLFQRTGCRSRAELAAAWLDGSLADRGLVPDGVPGTSQ</sequence>
<organism evidence="6 7">
    <name type="scientific">Streptomyces liliiviolaceus</name>
    <dbReference type="NCBI Taxonomy" id="2823109"/>
    <lineage>
        <taxon>Bacteria</taxon>
        <taxon>Bacillati</taxon>
        <taxon>Actinomycetota</taxon>
        <taxon>Actinomycetes</taxon>
        <taxon>Kitasatosporales</taxon>
        <taxon>Streptomycetaceae</taxon>
        <taxon>Streptomyces</taxon>
    </lineage>
</organism>
<dbReference type="RefSeq" id="WP_210891019.1">
    <property type="nucleotide sequence ID" value="NZ_JAGPYQ010000002.1"/>
</dbReference>
<dbReference type="PANTHER" id="PTHR16305:SF35">
    <property type="entry name" value="TRANSCRIPTIONAL ACTIVATOR DOMAIN"/>
    <property type="match status" value="1"/>
</dbReference>